<name>A0A3D8Q3A6_9BACI</name>
<dbReference type="RefSeq" id="WP_115771049.1">
    <property type="nucleotide sequence ID" value="NZ_PIOC01000001.1"/>
</dbReference>
<dbReference type="AlphaFoldDB" id="A0A3D8Q3A6"/>
<comment type="caution">
    <text evidence="3">The sequence shown here is derived from an EMBL/GenBank/DDBJ whole genome shotgun (WGS) entry which is preliminary data.</text>
</comment>
<protein>
    <submittedName>
        <fullName evidence="3">DUF4855 domain-containing protein</fullName>
    </submittedName>
</protein>
<dbReference type="EMBL" id="PIOC01000001">
    <property type="protein sequence ID" value="RDW22189.1"/>
    <property type="molecule type" value="Genomic_DNA"/>
</dbReference>
<dbReference type="Proteomes" id="UP000257143">
    <property type="component" value="Unassembled WGS sequence"/>
</dbReference>
<evidence type="ECO:0000259" key="2">
    <source>
        <dbReference type="Pfam" id="PF00754"/>
    </source>
</evidence>
<dbReference type="Pfam" id="PF00754">
    <property type="entry name" value="F5_F8_type_C"/>
    <property type="match status" value="1"/>
</dbReference>
<evidence type="ECO:0000313" key="4">
    <source>
        <dbReference type="Proteomes" id="UP000257143"/>
    </source>
</evidence>
<dbReference type="Gene3D" id="2.60.120.260">
    <property type="entry name" value="Galactose-binding domain-like"/>
    <property type="match status" value="1"/>
</dbReference>
<evidence type="ECO:0000313" key="3">
    <source>
        <dbReference type="EMBL" id="RDW22189.1"/>
    </source>
</evidence>
<keyword evidence="1" id="KW-0732">Signal</keyword>
<dbReference type="InterPro" id="IPR032329">
    <property type="entry name" value="DUF4855"/>
</dbReference>
<evidence type="ECO:0000256" key="1">
    <source>
        <dbReference type="SAM" id="SignalP"/>
    </source>
</evidence>
<dbReference type="InterPro" id="IPR008979">
    <property type="entry name" value="Galactose-bd-like_sf"/>
</dbReference>
<dbReference type="SUPFAM" id="SSF49785">
    <property type="entry name" value="Galactose-binding domain-like"/>
    <property type="match status" value="1"/>
</dbReference>
<sequence length="554" mass="63463">MIRRKSFIGIFIAVLMLSISTTAFAKEKDEGSEYKNLASGLSYEISHAPESYIDSGNELTDGQYGENDFNNPSWQGHVRGGTRSVVFDLGKEKSIQKITANFLRDSKIAIFYPVAVSYYVSTDGEHWKNVSNLSSANALWGAGPGETDKLLWDGNVDGIPDESKNTTMAYARYVKVEFIPEMWAFIDEIEIWGYDEKVKGAKKVNPKEAEYLAPSKKTSNGIEDLVLLYNGQYPNGRGNWTKEKIMPYITYVGEDGEPQDWMYDGVLYLGIRSEQGRDLGTIVNPANKEDWQWYMDKTFAENGDLSQLNEATKEAAQKLKKKNKKTKVVLTVPYPSVAQSDFGDIDGDGVSENFDDVQVGEDVSYQNRKKAIDWYLRELFNKWNKENYSNLELSGIYWMNENVENDVSHEEEVIQYTSELVHSKDLKFYWIPNWYSNKSHAWEELGFDAAALQPNHFFYDNVDHRIPDGAHRAKQYGMGVEIEFDERLLSEPGNYLQKYLNYLNGGVDYGYMDNTFKAYYQGNDTILQAATSDDPEKRALYDMMYMFLKGIYTK</sequence>
<accession>A0A3D8Q3A6</accession>
<gene>
    <name evidence="3" type="ORF">CWR48_00325</name>
</gene>
<proteinExistence type="predicted"/>
<feature type="chain" id="PRO_5017542654" evidence="1">
    <location>
        <begin position="26"/>
        <end position="554"/>
    </location>
</feature>
<reference evidence="4" key="1">
    <citation type="submission" date="2017-11" db="EMBL/GenBank/DDBJ databases">
        <authorList>
            <person name="Zhu W."/>
        </authorList>
    </citation>
    <scope>NUCLEOTIDE SEQUENCE [LARGE SCALE GENOMIC DNA]</scope>
    <source>
        <strain evidence="4">CAU 1183</strain>
    </source>
</reference>
<dbReference type="OrthoDB" id="3799295at2"/>
<organism evidence="3 4">
    <name type="scientific">Oceanobacillus arenosus</name>
    <dbReference type="NCBI Taxonomy" id="1229153"/>
    <lineage>
        <taxon>Bacteria</taxon>
        <taxon>Bacillati</taxon>
        <taxon>Bacillota</taxon>
        <taxon>Bacilli</taxon>
        <taxon>Bacillales</taxon>
        <taxon>Bacillaceae</taxon>
        <taxon>Oceanobacillus</taxon>
    </lineage>
</organism>
<dbReference type="InterPro" id="IPR000421">
    <property type="entry name" value="FA58C"/>
</dbReference>
<keyword evidence="4" id="KW-1185">Reference proteome</keyword>
<dbReference type="Pfam" id="PF16147">
    <property type="entry name" value="DUF4855"/>
    <property type="match status" value="1"/>
</dbReference>
<feature type="domain" description="F5/8 type C" evidence="2">
    <location>
        <begin position="56"/>
        <end position="179"/>
    </location>
</feature>
<feature type="signal peptide" evidence="1">
    <location>
        <begin position="1"/>
        <end position="25"/>
    </location>
</feature>